<keyword evidence="3" id="KW-1185">Reference proteome</keyword>
<accession>A0AAV7U2G1</accession>
<gene>
    <name evidence="2" type="ORF">NDU88_007860</name>
</gene>
<comment type="caution">
    <text evidence="2">The sequence shown here is derived from an EMBL/GenBank/DDBJ whole genome shotgun (WGS) entry which is preliminary data.</text>
</comment>
<name>A0AAV7U2G1_PLEWA</name>
<protein>
    <submittedName>
        <fullName evidence="2">Uncharacterized protein</fullName>
    </submittedName>
</protein>
<proteinExistence type="predicted"/>
<evidence type="ECO:0000313" key="2">
    <source>
        <dbReference type="EMBL" id="KAJ1182676.1"/>
    </source>
</evidence>
<reference evidence="2" key="1">
    <citation type="journal article" date="2022" name="bioRxiv">
        <title>Sequencing and chromosome-scale assembly of the giantPleurodeles waltlgenome.</title>
        <authorList>
            <person name="Brown T."/>
            <person name="Elewa A."/>
            <person name="Iarovenko S."/>
            <person name="Subramanian E."/>
            <person name="Araus A.J."/>
            <person name="Petzold A."/>
            <person name="Susuki M."/>
            <person name="Suzuki K.-i.T."/>
            <person name="Hayashi T."/>
            <person name="Toyoda A."/>
            <person name="Oliveira C."/>
            <person name="Osipova E."/>
            <person name="Leigh N.D."/>
            <person name="Simon A."/>
            <person name="Yun M.H."/>
        </authorList>
    </citation>
    <scope>NUCLEOTIDE SEQUENCE</scope>
    <source>
        <strain evidence="2">20211129_DDA</strain>
        <tissue evidence="2">Liver</tissue>
    </source>
</reference>
<dbReference type="Proteomes" id="UP001066276">
    <property type="component" value="Chromosome 3_2"/>
</dbReference>
<organism evidence="2 3">
    <name type="scientific">Pleurodeles waltl</name>
    <name type="common">Iberian ribbed newt</name>
    <dbReference type="NCBI Taxonomy" id="8319"/>
    <lineage>
        <taxon>Eukaryota</taxon>
        <taxon>Metazoa</taxon>
        <taxon>Chordata</taxon>
        <taxon>Craniata</taxon>
        <taxon>Vertebrata</taxon>
        <taxon>Euteleostomi</taxon>
        <taxon>Amphibia</taxon>
        <taxon>Batrachia</taxon>
        <taxon>Caudata</taxon>
        <taxon>Salamandroidea</taxon>
        <taxon>Salamandridae</taxon>
        <taxon>Pleurodelinae</taxon>
        <taxon>Pleurodeles</taxon>
    </lineage>
</organism>
<feature type="region of interest" description="Disordered" evidence="1">
    <location>
        <begin position="16"/>
        <end position="46"/>
    </location>
</feature>
<evidence type="ECO:0000313" key="3">
    <source>
        <dbReference type="Proteomes" id="UP001066276"/>
    </source>
</evidence>
<dbReference type="AlphaFoldDB" id="A0AAV7U2G1"/>
<evidence type="ECO:0000256" key="1">
    <source>
        <dbReference type="SAM" id="MobiDB-lite"/>
    </source>
</evidence>
<sequence length="99" mass="11055">MREWYVSPQLVFIRAGEQAGGEGSEVTTSNPGGKEAGSRKNKATTTAEKTFLAAEEKRAALEVNKKAATEVELERKMLTLAIEEKKALVRHKRSHRKWT</sequence>
<dbReference type="EMBL" id="JANPWB010000006">
    <property type="protein sequence ID" value="KAJ1182676.1"/>
    <property type="molecule type" value="Genomic_DNA"/>
</dbReference>